<dbReference type="Pfam" id="PF21587">
    <property type="entry name" value="AP5B1_N"/>
    <property type="match status" value="1"/>
</dbReference>
<feature type="domain" description="AP-5 complex subunit beta-1 N-terminal" evidence="6">
    <location>
        <begin position="81"/>
        <end position="151"/>
    </location>
</feature>
<evidence type="ECO:0000259" key="9">
    <source>
        <dbReference type="Pfam" id="PF21590"/>
    </source>
</evidence>
<dbReference type="Pfam" id="PF21588">
    <property type="entry name" value="AP5B1_middle"/>
    <property type="match status" value="1"/>
</dbReference>
<protein>
    <recommendedName>
        <fullName evidence="1">AP-5 complex subunit beta-1</fullName>
    </recommendedName>
    <alternativeName>
        <fullName evidence="4">Adaptor-related protein complex 5 beta subunit</fullName>
    </alternativeName>
</protein>
<reference evidence="10" key="2">
    <citation type="submission" date="2025-09" db="UniProtKB">
        <authorList>
            <consortium name="Ensembl"/>
        </authorList>
    </citation>
    <scope>IDENTIFICATION</scope>
</reference>
<dbReference type="Pfam" id="PF21590">
    <property type="entry name" value="AP5B1_C"/>
    <property type="match status" value="1"/>
</dbReference>
<evidence type="ECO:0000259" key="8">
    <source>
        <dbReference type="Pfam" id="PF21589"/>
    </source>
</evidence>
<evidence type="ECO:0000313" key="11">
    <source>
        <dbReference type="Proteomes" id="UP000694402"/>
    </source>
</evidence>
<dbReference type="InterPro" id="IPR048980">
    <property type="entry name" value="AP5B1_barrel"/>
</dbReference>
<evidence type="ECO:0000256" key="3">
    <source>
        <dbReference type="ARBA" id="ARBA00022927"/>
    </source>
</evidence>
<dbReference type="Proteomes" id="UP000694402">
    <property type="component" value="Unassembled WGS sequence"/>
</dbReference>
<dbReference type="GO" id="GO:0016197">
    <property type="term" value="P:endosomal transport"/>
    <property type="evidence" value="ECO:0007669"/>
    <property type="project" value="InterPro"/>
</dbReference>
<evidence type="ECO:0000259" key="6">
    <source>
        <dbReference type="Pfam" id="PF21587"/>
    </source>
</evidence>
<feature type="domain" description="AP-5 complex subunit beta-1 beta-barrel" evidence="8">
    <location>
        <begin position="806"/>
        <end position="876"/>
    </location>
</feature>
<evidence type="ECO:0000256" key="1">
    <source>
        <dbReference type="ARBA" id="ARBA00018167"/>
    </source>
</evidence>
<feature type="region of interest" description="Disordered" evidence="5">
    <location>
        <begin position="743"/>
        <end position="773"/>
    </location>
</feature>
<dbReference type="Pfam" id="PF21589">
    <property type="entry name" value="AP5B1_barrel"/>
    <property type="match status" value="1"/>
</dbReference>
<evidence type="ECO:0000259" key="7">
    <source>
        <dbReference type="Pfam" id="PF21588"/>
    </source>
</evidence>
<dbReference type="GeneTree" id="ENSGT00530000064721"/>
<feature type="domain" description="AP5B1 middle" evidence="7">
    <location>
        <begin position="308"/>
        <end position="692"/>
    </location>
</feature>
<evidence type="ECO:0000256" key="4">
    <source>
        <dbReference type="ARBA" id="ARBA00032431"/>
    </source>
</evidence>
<dbReference type="GO" id="GO:0015031">
    <property type="term" value="P:protein transport"/>
    <property type="evidence" value="ECO:0007669"/>
    <property type="project" value="UniProtKB-KW"/>
</dbReference>
<dbReference type="Ensembl" id="ENSOTST00005023202.2">
    <property type="protein sequence ID" value="ENSOTSP00005021367.2"/>
    <property type="gene ID" value="ENSOTSG00005010291.2"/>
</dbReference>
<dbReference type="GO" id="GO:0005765">
    <property type="term" value="C:lysosomal membrane"/>
    <property type="evidence" value="ECO:0007669"/>
    <property type="project" value="TreeGrafter"/>
</dbReference>
<dbReference type="PANTHER" id="PTHR34033">
    <property type="entry name" value="AP-5 COMPLEX SUBUNIT BETA-1"/>
    <property type="match status" value="1"/>
</dbReference>
<evidence type="ECO:0000256" key="2">
    <source>
        <dbReference type="ARBA" id="ARBA00022448"/>
    </source>
</evidence>
<keyword evidence="3" id="KW-0653">Protein transport</keyword>
<reference evidence="10" key="1">
    <citation type="submission" date="2025-08" db="UniProtKB">
        <authorList>
            <consortium name="Ensembl"/>
        </authorList>
    </citation>
    <scope>IDENTIFICATION</scope>
</reference>
<dbReference type="PANTHER" id="PTHR34033:SF1">
    <property type="entry name" value="AP-5 COMPLEX SUBUNIT BETA-1"/>
    <property type="match status" value="1"/>
</dbReference>
<gene>
    <name evidence="10" type="primary">ap5b1</name>
</gene>
<dbReference type="GO" id="GO:0030119">
    <property type="term" value="C:AP-type membrane coat adaptor complex"/>
    <property type="evidence" value="ECO:0007669"/>
    <property type="project" value="TreeGrafter"/>
</dbReference>
<evidence type="ECO:0000313" key="10">
    <source>
        <dbReference type="Ensembl" id="ENSOTSP00005021367.2"/>
    </source>
</evidence>
<organism evidence="10 11">
    <name type="scientific">Oncorhynchus tshawytscha</name>
    <name type="common">Chinook salmon</name>
    <name type="synonym">Salmo tshawytscha</name>
    <dbReference type="NCBI Taxonomy" id="74940"/>
    <lineage>
        <taxon>Eukaryota</taxon>
        <taxon>Metazoa</taxon>
        <taxon>Chordata</taxon>
        <taxon>Craniata</taxon>
        <taxon>Vertebrata</taxon>
        <taxon>Euteleostomi</taxon>
        <taxon>Actinopterygii</taxon>
        <taxon>Neopterygii</taxon>
        <taxon>Teleostei</taxon>
        <taxon>Protacanthopterygii</taxon>
        <taxon>Salmoniformes</taxon>
        <taxon>Salmonidae</taxon>
        <taxon>Salmoninae</taxon>
        <taxon>Oncorhynchus</taxon>
    </lineage>
</organism>
<dbReference type="InterPro" id="IPR048978">
    <property type="entry name" value="AP5B1_N"/>
</dbReference>
<keyword evidence="2" id="KW-0813">Transport</keyword>
<feature type="domain" description="AP5B1 C-terminal" evidence="9">
    <location>
        <begin position="901"/>
        <end position="1001"/>
    </location>
</feature>
<evidence type="ECO:0000256" key="5">
    <source>
        <dbReference type="SAM" id="MobiDB-lite"/>
    </source>
</evidence>
<dbReference type="InterPro" id="IPR048979">
    <property type="entry name" value="AP5B1_middle"/>
</dbReference>
<sequence>MLHVLYGDMRSKLVLGLQSHELHLGFFCRTVHKKFSMKKRELTVKAIFGSTMSANWPERISAFLSSPSQFLYSTTSDIFLAEVLHELRDDRASDHIKVLLLSPLLEHPTLLCPSVFVGEETALELMSVFAQCSPKSLPLRCHLLLALTSVLLCSCCVSSHTSASQDFLDLLLQMAQDTNDAQAGAALHPLRTTACDCLRELEACLPGLLSQRLELLSSLRQQENSRLHQAYTGLHALALRNAVYLLTQQKGAGAGDLKTALGSNEGFVWGEGADSAHPNSESHSDLALFSPLTLGTMGKVPSLQTGLDCKELRSLLSSLLEESYLLTSLSQAALLRRLVEVLAMVPAVSPTIFRAQLLRLLGTCKVCLLHTTLLMKAAFTDSLFSAEDEAFLLKRLVGLSQHPLLSTPEKLFYMDCILHFPENRPISSGDESLPVLLTPRLATALVPTVFNDSVSMLARLNLLSLVYLEEGEEDREGQGGRGLAYLYDHLSSLLRIVENQASREMVVTFFRASFLFLLHFCHVERYSEDLSQRLCDLYLRRTRLAPHLINLADRTQDRLEESGWAVALLRALQRTITEAPLSQLTLQDLRWHLRILARVAEEGEVLQRATLNFLLCVITSSSSALCVSGDWRLGNSVLGVCRRLLLHPSLDSLLTPLADLLQHLTCHYGETDIQDHARLYYTLLTTLSQEKLAGVLAQRGTERGRQAKVRSLSAIMGENEELTSGLTVHQTERPLLRLVKLDKHEPDECRPEHKPDSEPACETESSPGQGGIEDYRAQFQSSSFASEITLQYHLTHTGVHDPHFDKLFSIRLHFDLTDGHYEEVSDISVPCLFRTRKPPTVRLRLKPKQPYHTTLRASAIFTTEDGLSWHSPLADLHVAFPEVFLPLLTPLGWAREKKQRVFEGIWGEICSGQSEGDLTNTATSLFCDQLEDSAVGELVRKYFQRYLVSDLDKGRCKVLFFLPPQSHVLLKVITEEDAVQVHIATDNWKLLPYINSYLEDITKEIHSTQQVNGDV</sequence>
<proteinExistence type="predicted"/>
<keyword evidence="11" id="KW-1185">Reference proteome</keyword>
<feature type="compositionally biased region" description="Basic and acidic residues" evidence="5">
    <location>
        <begin position="743"/>
        <end position="757"/>
    </location>
</feature>
<dbReference type="InterPro" id="IPR048981">
    <property type="entry name" value="AP5B1_C"/>
</dbReference>
<dbReference type="InterPro" id="IPR016024">
    <property type="entry name" value="ARM-type_fold"/>
</dbReference>
<accession>A0A8C8D3Y7</accession>
<name>A0A8C8D3Y7_ONCTS</name>
<dbReference type="SUPFAM" id="SSF48371">
    <property type="entry name" value="ARM repeat"/>
    <property type="match status" value="1"/>
</dbReference>
<dbReference type="AlphaFoldDB" id="A0A8C8D3Y7"/>
<dbReference type="InterPro" id="IPR038741">
    <property type="entry name" value="AP5B1"/>
</dbReference>